<dbReference type="Proteomes" id="UP000076796">
    <property type="component" value="Unassembled WGS sequence"/>
</dbReference>
<dbReference type="OrthoDB" id="2661587at2"/>
<gene>
    <name evidence="1" type="ORF">AWU65_23075</name>
</gene>
<name>A0A163LZH5_9BACL</name>
<dbReference type="AlphaFoldDB" id="A0A163LZH5"/>
<organism evidence="1 2">
    <name type="scientific">Paenibacillus glucanolyticus</name>
    <dbReference type="NCBI Taxonomy" id="59843"/>
    <lineage>
        <taxon>Bacteria</taxon>
        <taxon>Bacillati</taxon>
        <taxon>Bacillota</taxon>
        <taxon>Bacilli</taxon>
        <taxon>Bacillales</taxon>
        <taxon>Paenibacillaceae</taxon>
        <taxon>Paenibacillus</taxon>
    </lineage>
</organism>
<evidence type="ECO:0000313" key="1">
    <source>
        <dbReference type="EMBL" id="KZS48608.1"/>
    </source>
</evidence>
<accession>A0A163LZH5</accession>
<proteinExistence type="predicted"/>
<comment type="caution">
    <text evidence="1">The sequence shown here is derived from an EMBL/GenBank/DDBJ whole genome shotgun (WGS) entry which is preliminary data.</text>
</comment>
<protein>
    <submittedName>
        <fullName evidence="1">Uncharacterized protein</fullName>
    </submittedName>
</protein>
<dbReference type="EMBL" id="LWMH01000001">
    <property type="protein sequence ID" value="KZS48608.1"/>
    <property type="molecule type" value="Genomic_DNA"/>
</dbReference>
<sequence length="176" mass="20537">MVIHKRAAILIFLFLVLISIVLLINNKTNRVNQETNAKYYSGFMSNVMTLKTVMDQAVDTDSDPESTAIAMFDVLSNIAFIHDRLNLMMNETTHGNEYASLKDQFLRLRYSYESLVRSQLMKRDRSDSEKKLSFTQQQLQLFINDLPKEYENSKAFFILLHKAEAHIKPLEYMNFP</sequence>
<dbReference type="GeneID" id="97555830"/>
<keyword evidence="2" id="KW-1185">Reference proteome</keyword>
<dbReference type="RefSeq" id="WP_006210114.1">
    <property type="nucleotide sequence ID" value="NZ_CP147845.1"/>
</dbReference>
<reference evidence="1" key="1">
    <citation type="journal article" date="2016" name="Genome Announc.">
        <title>Draft genomes of two strains of Paenibacillus glucanolyticus with capability to degrade lignocellulose.</title>
        <authorList>
            <person name="Mathews S.L."/>
            <person name="Pawlak J."/>
            <person name="Grunden A.M."/>
        </authorList>
    </citation>
    <scope>NUCLEOTIDE SEQUENCE [LARGE SCALE GENOMIC DNA]</scope>
    <source>
        <strain evidence="1">SLM1</strain>
    </source>
</reference>
<evidence type="ECO:0000313" key="2">
    <source>
        <dbReference type="Proteomes" id="UP000076796"/>
    </source>
</evidence>